<feature type="signal peptide" evidence="4">
    <location>
        <begin position="1"/>
        <end position="24"/>
    </location>
</feature>
<protein>
    <submittedName>
        <fullName evidence="5">D-alanyl-D-alanine carboxypeptidase/D-alanyl-D-alanine-endopeptidase</fullName>
    </submittedName>
</protein>
<dbReference type="Proteomes" id="UP000218418">
    <property type="component" value="Chromosome"/>
</dbReference>
<evidence type="ECO:0000256" key="4">
    <source>
        <dbReference type="SAM" id="SignalP"/>
    </source>
</evidence>
<gene>
    <name evidence="5" type="ORF">NIES267_71140</name>
</gene>
<evidence type="ECO:0000256" key="3">
    <source>
        <dbReference type="SAM" id="MobiDB-lite"/>
    </source>
</evidence>
<keyword evidence="4" id="KW-0732">Signal</keyword>
<proteinExistence type="inferred from homology"/>
<keyword evidence="5" id="KW-0121">Carboxypeptidase</keyword>
<dbReference type="EMBL" id="AP018227">
    <property type="protein sequence ID" value="BAY87590.1"/>
    <property type="molecule type" value="Genomic_DNA"/>
</dbReference>
<dbReference type="InterPro" id="IPR000667">
    <property type="entry name" value="Peptidase_S13"/>
</dbReference>
<feature type="chain" id="PRO_5012328632" evidence="4">
    <location>
        <begin position="25"/>
        <end position="511"/>
    </location>
</feature>
<feature type="region of interest" description="Disordered" evidence="3">
    <location>
        <begin position="38"/>
        <end position="61"/>
    </location>
</feature>
<evidence type="ECO:0000313" key="6">
    <source>
        <dbReference type="Proteomes" id="UP000218418"/>
    </source>
</evidence>
<dbReference type="PANTHER" id="PTHR30023:SF0">
    <property type="entry name" value="PENICILLIN-SENSITIVE CARBOXYPEPTIDASE A"/>
    <property type="match status" value="1"/>
</dbReference>
<dbReference type="NCBIfam" id="TIGR00666">
    <property type="entry name" value="PBP4"/>
    <property type="match status" value="1"/>
</dbReference>
<evidence type="ECO:0000256" key="2">
    <source>
        <dbReference type="ARBA" id="ARBA00022801"/>
    </source>
</evidence>
<dbReference type="Gene3D" id="3.40.710.10">
    <property type="entry name" value="DD-peptidase/beta-lactamase superfamily"/>
    <property type="match status" value="2"/>
</dbReference>
<dbReference type="SUPFAM" id="SSF56601">
    <property type="entry name" value="beta-lactamase/transpeptidase-like"/>
    <property type="match status" value="1"/>
</dbReference>
<dbReference type="PANTHER" id="PTHR30023">
    <property type="entry name" value="D-ALANYL-D-ALANINE CARBOXYPEPTIDASE"/>
    <property type="match status" value="1"/>
</dbReference>
<sequence>MSKKSSLSLLLLFFGIQIGVNQQAATAQTNGGVVIPTTPRNTPRIPSRTIPIPPRNNPPTSASRFCASQLNSAVNAITNRAQFNRTHWGVLVQNLGSPRTLYDRNASKYFTPASVAKLMTTAAALQALTPNYRIRTSAYGTGNGVVQVVGRGDPSLNSEQLEILAKQLRQKGVRRINKLIANDSYFKGEAVEPSWMWEDIQFYYGAPVNSLMLNENAAVIRLFPQRVGRRLLLKWDNPLDASGWKVVNQTVTSRKGTKKYIEVKRDLKGQTLYLKGQVPVGSSPDVTAIAVFNPIQNFLNHFRQSLGKQGISVSGAYRGTTKTSGRELAAVQSPPLSELIAETNINSNNLYAEALLKALATKKPSQSGITAGAGLEVMKSTLSRIGVDPNAYRLVDGSGLSRKDLISPQALVQTLQGMAKSPYASVFRASLPVAGKNGTLKYRFKDIAPEGLVQAKTGTMTGVITLAGYVNAPNYGPVVFSIMVNQTEQPIRTVRSAIDEIVVHLSKMKRC</sequence>
<dbReference type="GO" id="GO:0000270">
    <property type="term" value="P:peptidoglycan metabolic process"/>
    <property type="evidence" value="ECO:0007669"/>
    <property type="project" value="TreeGrafter"/>
</dbReference>
<dbReference type="PRINTS" id="PR00922">
    <property type="entry name" value="DADACBPTASE3"/>
</dbReference>
<evidence type="ECO:0000313" key="5">
    <source>
        <dbReference type="EMBL" id="BAY87590.1"/>
    </source>
</evidence>
<dbReference type="GO" id="GO:0006508">
    <property type="term" value="P:proteolysis"/>
    <property type="evidence" value="ECO:0007669"/>
    <property type="project" value="InterPro"/>
</dbReference>
<keyword evidence="5" id="KW-0645">Protease</keyword>
<dbReference type="AlphaFoldDB" id="A0A1Z4M292"/>
<reference evidence="5 6" key="1">
    <citation type="submission" date="2017-06" db="EMBL/GenBank/DDBJ databases">
        <title>Genome sequencing of cyanobaciteial culture collection at National Institute for Environmental Studies (NIES).</title>
        <authorList>
            <person name="Hirose Y."/>
            <person name="Shimura Y."/>
            <person name="Fujisawa T."/>
            <person name="Nakamura Y."/>
            <person name="Kawachi M."/>
        </authorList>
    </citation>
    <scope>NUCLEOTIDE SEQUENCE [LARGE SCALE GENOMIC DNA]</scope>
    <source>
        <strain evidence="5 6">NIES-267</strain>
    </source>
</reference>
<name>A0A1Z4M292_9CYAN</name>
<dbReference type="Gene3D" id="3.50.80.20">
    <property type="entry name" value="D-Ala-D-Ala carboxypeptidase C, peptidase S13"/>
    <property type="match status" value="1"/>
</dbReference>
<dbReference type="OrthoDB" id="9802627at2"/>
<keyword evidence="2" id="KW-0378">Hydrolase</keyword>
<evidence type="ECO:0000256" key="1">
    <source>
        <dbReference type="ARBA" id="ARBA00006096"/>
    </source>
</evidence>
<dbReference type="InterPro" id="IPR012338">
    <property type="entry name" value="Beta-lactam/transpept-like"/>
</dbReference>
<organism evidence="5 6">
    <name type="scientific">Calothrix parasitica NIES-267</name>
    <dbReference type="NCBI Taxonomy" id="1973488"/>
    <lineage>
        <taxon>Bacteria</taxon>
        <taxon>Bacillati</taxon>
        <taxon>Cyanobacteriota</taxon>
        <taxon>Cyanophyceae</taxon>
        <taxon>Nostocales</taxon>
        <taxon>Calotrichaceae</taxon>
        <taxon>Calothrix</taxon>
    </lineage>
</organism>
<keyword evidence="6" id="KW-1185">Reference proteome</keyword>
<dbReference type="GO" id="GO:0004185">
    <property type="term" value="F:serine-type carboxypeptidase activity"/>
    <property type="evidence" value="ECO:0007669"/>
    <property type="project" value="InterPro"/>
</dbReference>
<feature type="compositionally biased region" description="Low complexity" evidence="3">
    <location>
        <begin position="38"/>
        <end position="50"/>
    </location>
</feature>
<dbReference type="Pfam" id="PF02113">
    <property type="entry name" value="Peptidase_S13"/>
    <property type="match status" value="1"/>
</dbReference>
<accession>A0A1Z4M292</accession>
<comment type="similarity">
    <text evidence="1">Belongs to the peptidase S13 family.</text>
</comment>